<dbReference type="Proteomes" id="UP000297966">
    <property type="component" value="Unassembled WGS sequence"/>
</dbReference>
<name>A0A4Y9KYC5_9BRAD</name>
<dbReference type="OrthoDB" id="8254129at2"/>
<accession>A0A4Y9KYC5</accession>
<evidence type="ECO:0000313" key="1">
    <source>
        <dbReference type="EMBL" id="TFV36155.1"/>
    </source>
</evidence>
<evidence type="ECO:0000313" key="2">
    <source>
        <dbReference type="Proteomes" id="UP000297966"/>
    </source>
</evidence>
<reference evidence="1 2" key="1">
    <citation type="submission" date="2019-03" db="EMBL/GenBank/DDBJ databases">
        <title>Bradyrhizobium diversity isolated from nodules of Chamaecrista fasciculata.</title>
        <authorList>
            <person name="Klepa M.S."/>
            <person name="Urquiaga M.O."/>
            <person name="Hungria M."/>
            <person name="Delamuta J.R."/>
        </authorList>
    </citation>
    <scope>NUCLEOTIDE SEQUENCE [LARGE SCALE GENOMIC DNA]</scope>
    <source>
        <strain evidence="1 2">CNPSo 3448</strain>
    </source>
</reference>
<comment type="caution">
    <text evidence="1">The sequence shown here is derived from an EMBL/GenBank/DDBJ whole genome shotgun (WGS) entry which is preliminary data.</text>
</comment>
<keyword evidence="2" id="KW-1185">Reference proteome</keyword>
<dbReference type="AlphaFoldDB" id="A0A4Y9KYC5"/>
<proteinExistence type="predicted"/>
<protein>
    <submittedName>
        <fullName evidence="1">Uncharacterized protein</fullName>
    </submittedName>
</protein>
<organism evidence="1 2">
    <name type="scientific">Bradyrhizobium niftali</name>
    <dbReference type="NCBI Taxonomy" id="2560055"/>
    <lineage>
        <taxon>Bacteria</taxon>
        <taxon>Pseudomonadati</taxon>
        <taxon>Pseudomonadota</taxon>
        <taxon>Alphaproteobacteria</taxon>
        <taxon>Hyphomicrobiales</taxon>
        <taxon>Nitrobacteraceae</taxon>
        <taxon>Bradyrhizobium</taxon>
    </lineage>
</organism>
<gene>
    <name evidence="1" type="ORF">E4K65_45860</name>
</gene>
<dbReference type="EMBL" id="SPQT01000076">
    <property type="protein sequence ID" value="TFV36155.1"/>
    <property type="molecule type" value="Genomic_DNA"/>
</dbReference>
<sequence length="123" mass="14174">MWMCYVRHSPIAAGILLLLLANQPPILARGSLGGHEDPWNSERIDRLPLDVRRAVTHMCGNAARAAHYFATYFDNSRLIKLHFEHLHCDEHAQFCRGTSCLRQEYISTGGHYQLMRSYYGRDD</sequence>